<comment type="caution">
    <text evidence="1">The sequence shown here is derived from an EMBL/GenBank/DDBJ whole genome shotgun (WGS) entry which is preliminary data.</text>
</comment>
<dbReference type="AlphaFoldDB" id="A0A9D4ZR16"/>
<dbReference type="Proteomes" id="UP000886520">
    <property type="component" value="Chromosome 3"/>
</dbReference>
<accession>A0A9D4ZR16</accession>
<sequence length="103" mass="11776">MLIFASGVWRLPRFLRKRICLPNIAGCNRGALLLGGQPWSARQKGGSVVAWWHGVERWQISVVWWLRWASSKGVWLPLKPSSSWFGGGWMLARIVFDITLMLL</sequence>
<evidence type="ECO:0000313" key="1">
    <source>
        <dbReference type="EMBL" id="KAI5082796.1"/>
    </source>
</evidence>
<evidence type="ECO:0000313" key="2">
    <source>
        <dbReference type="Proteomes" id="UP000886520"/>
    </source>
</evidence>
<reference evidence="1" key="1">
    <citation type="submission" date="2021-01" db="EMBL/GenBank/DDBJ databases">
        <title>Adiantum capillus-veneris genome.</title>
        <authorList>
            <person name="Fang Y."/>
            <person name="Liao Q."/>
        </authorList>
    </citation>
    <scope>NUCLEOTIDE SEQUENCE</scope>
    <source>
        <strain evidence="1">H3</strain>
        <tissue evidence="1">Leaf</tissue>
    </source>
</reference>
<gene>
    <name evidence="1" type="ORF">GOP47_0002539</name>
</gene>
<proteinExistence type="predicted"/>
<name>A0A9D4ZR16_ADICA</name>
<organism evidence="1 2">
    <name type="scientific">Adiantum capillus-veneris</name>
    <name type="common">Maidenhair fern</name>
    <dbReference type="NCBI Taxonomy" id="13818"/>
    <lineage>
        <taxon>Eukaryota</taxon>
        <taxon>Viridiplantae</taxon>
        <taxon>Streptophyta</taxon>
        <taxon>Embryophyta</taxon>
        <taxon>Tracheophyta</taxon>
        <taxon>Polypodiopsida</taxon>
        <taxon>Polypodiidae</taxon>
        <taxon>Polypodiales</taxon>
        <taxon>Pteridineae</taxon>
        <taxon>Pteridaceae</taxon>
        <taxon>Vittarioideae</taxon>
        <taxon>Adiantum</taxon>
    </lineage>
</organism>
<keyword evidence="2" id="KW-1185">Reference proteome</keyword>
<protein>
    <submittedName>
        <fullName evidence="1">Uncharacterized protein</fullName>
    </submittedName>
</protein>
<dbReference type="EMBL" id="JABFUD020000002">
    <property type="protein sequence ID" value="KAI5082796.1"/>
    <property type="molecule type" value="Genomic_DNA"/>
</dbReference>